<gene>
    <name evidence="3" type="ORF">RDV89_01815</name>
</gene>
<name>A0ABU3PRE2_9ACTN</name>
<organism evidence="3 4">
    <name type="scientific">Nocardioides imazamoxiresistens</name>
    <dbReference type="NCBI Taxonomy" id="3231893"/>
    <lineage>
        <taxon>Bacteria</taxon>
        <taxon>Bacillati</taxon>
        <taxon>Actinomycetota</taxon>
        <taxon>Actinomycetes</taxon>
        <taxon>Propionibacteriales</taxon>
        <taxon>Nocardioidaceae</taxon>
        <taxon>Nocardioides</taxon>
    </lineage>
</organism>
<evidence type="ECO:0000256" key="1">
    <source>
        <dbReference type="SAM" id="MobiDB-lite"/>
    </source>
</evidence>
<feature type="transmembrane region" description="Helical" evidence="2">
    <location>
        <begin position="86"/>
        <end position="107"/>
    </location>
</feature>
<keyword evidence="2" id="KW-0472">Membrane</keyword>
<proteinExistence type="predicted"/>
<evidence type="ECO:0000313" key="4">
    <source>
        <dbReference type="Proteomes" id="UP001268542"/>
    </source>
</evidence>
<protein>
    <recommendedName>
        <fullName evidence="5">Anti-sigma factor</fullName>
    </recommendedName>
</protein>
<evidence type="ECO:0008006" key="5">
    <source>
        <dbReference type="Google" id="ProtNLM"/>
    </source>
</evidence>
<accession>A0ABU3PRE2</accession>
<keyword evidence="2" id="KW-0812">Transmembrane</keyword>
<keyword evidence="4" id="KW-1185">Reference proteome</keyword>
<reference evidence="3 4" key="1">
    <citation type="submission" date="2023-08" db="EMBL/GenBank/DDBJ databases">
        <title>Nocardioides seae sp. nov., a bacterium isolated from a soil.</title>
        <authorList>
            <person name="Wang X."/>
        </authorList>
    </citation>
    <scope>NUCLEOTIDE SEQUENCE [LARGE SCALE GENOMIC DNA]</scope>
    <source>
        <strain evidence="3 4">YZH12</strain>
    </source>
</reference>
<dbReference type="EMBL" id="JAVYII010000001">
    <property type="protein sequence ID" value="MDT9591787.1"/>
    <property type="molecule type" value="Genomic_DNA"/>
</dbReference>
<feature type="compositionally biased region" description="Low complexity" evidence="1">
    <location>
        <begin position="118"/>
        <end position="133"/>
    </location>
</feature>
<keyword evidence="2" id="KW-1133">Transmembrane helix</keyword>
<dbReference type="RefSeq" id="WP_315730819.1">
    <property type="nucleotide sequence ID" value="NZ_JAVYII010000001.1"/>
</dbReference>
<evidence type="ECO:0000256" key="2">
    <source>
        <dbReference type="SAM" id="Phobius"/>
    </source>
</evidence>
<comment type="caution">
    <text evidence="3">The sequence shown here is derived from an EMBL/GenBank/DDBJ whole genome shotgun (WGS) entry which is preliminary data.</text>
</comment>
<evidence type="ECO:0000313" key="3">
    <source>
        <dbReference type="EMBL" id="MDT9591787.1"/>
    </source>
</evidence>
<sequence>MSTTPEQQRREELVAAAATGDLDAAERAELDALCAADPALAAEVAELTLLSDRVGDLDPWLVPTPAEPAAEPAVAPVASRPRRAPLLAAAAALVVGAGLGAVATGVLSDGDPAGGPGDAPAAAPTGPPGTLGAHEPVRFEGESSPGADDPDGATDVDAVLVAHTWGTEAVLDVEGLEAGATYEVSFVASDGERYSAGAFLGSEVPIHCSLNAAVLREDVRELVIEAPDGAVVRTAALPVVDG</sequence>
<feature type="region of interest" description="Disordered" evidence="1">
    <location>
        <begin position="110"/>
        <end position="153"/>
    </location>
</feature>
<dbReference type="Proteomes" id="UP001268542">
    <property type="component" value="Unassembled WGS sequence"/>
</dbReference>